<evidence type="ECO:0000313" key="3">
    <source>
        <dbReference type="RefSeq" id="XP_018494302.1"/>
    </source>
</evidence>
<proteinExistence type="predicted"/>
<organism evidence="2 3">
    <name type="scientific">Galendromus occidentalis</name>
    <name type="common">western predatory mite</name>
    <dbReference type="NCBI Taxonomy" id="34638"/>
    <lineage>
        <taxon>Eukaryota</taxon>
        <taxon>Metazoa</taxon>
        <taxon>Ecdysozoa</taxon>
        <taxon>Arthropoda</taxon>
        <taxon>Chelicerata</taxon>
        <taxon>Arachnida</taxon>
        <taxon>Acari</taxon>
        <taxon>Parasitiformes</taxon>
        <taxon>Mesostigmata</taxon>
        <taxon>Gamasina</taxon>
        <taxon>Phytoseioidea</taxon>
        <taxon>Phytoseiidae</taxon>
        <taxon>Typhlodrominae</taxon>
        <taxon>Galendromus</taxon>
    </lineage>
</organism>
<name>A0AAJ7P978_9ACAR</name>
<dbReference type="Proteomes" id="UP000694867">
    <property type="component" value="Unplaced"/>
</dbReference>
<feature type="domain" description="Retrovirus-related Pol polyprotein from transposon TNT 1-94-like beta-barrel" evidence="1">
    <location>
        <begin position="219"/>
        <end position="303"/>
    </location>
</feature>
<evidence type="ECO:0000313" key="2">
    <source>
        <dbReference type="Proteomes" id="UP000694867"/>
    </source>
</evidence>
<reference evidence="3" key="1">
    <citation type="submission" date="2025-08" db="UniProtKB">
        <authorList>
            <consortium name="RefSeq"/>
        </authorList>
    </citation>
    <scope>IDENTIFICATION</scope>
</reference>
<keyword evidence="2" id="KW-1185">Reference proteome</keyword>
<feature type="non-terminal residue" evidence="3">
    <location>
        <position position="352"/>
    </location>
</feature>
<dbReference type="PANTHER" id="PTHR47592">
    <property type="entry name" value="PBF68 PROTEIN"/>
    <property type="match status" value="1"/>
</dbReference>
<dbReference type="AlphaFoldDB" id="A0AAJ7P978"/>
<dbReference type="PANTHER" id="PTHR47592:SF27">
    <property type="entry name" value="OS08G0421700 PROTEIN"/>
    <property type="match status" value="1"/>
</dbReference>
<sequence length="352" mass="39220">MPPQETTAITLNVDGNDAPKIRFNPALVLRDDGANYLTWKTLVPGLMQAETYAWEVITEKIVPDEDATKNAKYITGNRNARTVFFNIVNPNIILELFYGDSETVSAVVMWTKIKDHFLHSTGVFKQQALDTWLNYEYNESLSAQENIQRYKSITYGLTEVGESLSTSVLATRFCTKKRPQKRAPKGKQEGKPEANVARVFLTENSKETKGSKSDGRVHFIVDSGSSHHVLNDRSFFTDLDPVPSSREVKLGNNSILTAHGSGVALLTVRRRNKSVNIKLRDALYVPDMNTNLISVSKLTECGYKVSMNPERTLISTGQGRAVAECKEGLYILDIDKGEPKCLQTTSYSSKAT</sequence>
<dbReference type="KEGG" id="goe:108863978"/>
<dbReference type="InterPro" id="IPR054722">
    <property type="entry name" value="PolX-like_BBD"/>
</dbReference>
<dbReference type="GeneID" id="108863978"/>
<dbReference type="Pfam" id="PF22936">
    <property type="entry name" value="Pol_BBD"/>
    <property type="match status" value="1"/>
</dbReference>
<accession>A0AAJ7P978</accession>
<dbReference type="RefSeq" id="XP_018494302.1">
    <property type="nucleotide sequence ID" value="XM_018638786.1"/>
</dbReference>
<evidence type="ECO:0000259" key="1">
    <source>
        <dbReference type="Pfam" id="PF22936"/>
    </source>
</evidence>
<protein>
    <submittedName>
        <fullName evidence="3">Uncharacterized protein LOC108863978</fullName>
    </submittedName>
</protein>
<gene>
    <name evidence="3" type="primary">LOC108863978</name>
</gene>